<dbReference type="SUPFAM" id="SSF50129">
    <property type="entry name" value="GroES-like"/>
    <property type="match status" value="1"/>
</dbReference>
<dbReference type="Gene3D" id="3.90.180.10">
    <property type="entry name" value="Medium-chain alcohol dehydrogenases, catalytic domain"/>
    <property type="match status" value="1"/>
</dbReference>
<dbReference type="Pfam" id="PF00107">
    <property type="entry name" value="ADH_zinc_N"/>
    <property type="match status" value="1"/>
</dbReference>
<organism evidence="2 3">
    <name type="scientific">Maricaulis maris</name>
    <dbReference type="NCBI Taxonomy" id="74318"/>
    <lineage>
        <taxon>Bacteria</taxon>
        <taxon>Pseudomonadati</taxon>
        <taxon>Pseudomonadota</taxon>
        <taxon>Alphaproteobacteria</taxon>
        <taxon>Maricaulales</taxon>
        <taxon>Maricaulaceae</taxon>
        <taxon>Maricaulis</taxon>
    </lineage>
</organism>
<dbReference type="GO" id="GO:0016491">
    <property type="term" value="F:oxidoreductase activity"/>
    <property type="evidence" value="ECO:0007669"/>
    <property type="project" value="InterPro"/>
</dbReference>
<dbReference type="InterPro" id="IPR011032">
    <property type="entry name" value="GroES-like_sf"/>
</dbReference>
<name>A0A495DJE5_9PROT</name>
<protein>
    <submittedName>
        <fullName evidence="2">NADPH:quinone reductase-like Zn-dependent oxidoreductase</fullName>
    </submittedName>
</protein>
<dbReference type="PANTHER" id="PTHR43677">
    <property type="entry name" value="SHORT-CHAIN DEHYDROGENASE/REDUCTASE"/>
    <property type="match status" value="1"/>
</dbReference>
<dbReference type="InterPro" id="IPR051397">
    <property type="entry name" value="Zn-ADH-like_protein"/>
</dbReference>
<accession>A0A495DJE5</accession>
<dbReference type="PANTHER" id="PTHR43677:SF4">
    <property type="entry name" value="QUINONE OXIDOREDUCTASE-LIKE PROTEIN 2"/>
    <property type="match status" value="1"/>
</dbReference>
<dbReference type="InterPro" id="IPR020843">
    <property type="entry name" value="ER"/>
</dbReference>
<dbReference type="CDD" id="cd08241">
    <property type="entry name" value="QOR1"/>
    <property type="match status" value="1"/>
</dbReference>
<evidence type="ECO:0000259" key="1">
    <source>
        <dbReference type="SMART" id="SM00829"/>
    </source>
</evidence>
<dbReference type="Gene3D" id="3.40.50.720">
    <property type="entry name" value="NAD(P)-binding Rossmann-like Domain"/>
    <property type="match status" value="1"/>
</dbReference>
<sequence length="324" mass="33836">MKALVCKEFGPEDQLVVEDVEAPAIQPGHVRIDVKAGGLNFPDLLCVRGQYQFKPPLPFVPGTEGAGVISELGEGVEDFAVGDKVLFNTPVGAFAEQAVVPAASVTPIPDSMPFDAAAGLTIVYGTSYHALKQRGQIKPGESLLVLGAAGGVGLATVELGKAMGAKVIAAASSDEKLAVCKAHGADELINYSTEDLKARIKELTGGKGVDVIYDPVGGDYAETAFRGIAPGGRHLVIGFAAGEIPKLPLNLPLLKMASVVGVFWGAFAGAMPKAHKQNMDELFAMFEADKIKPHVAGTYKLEDFIEGFNALSGRKAIGKVILTP</sequence>
<dbReference type="EMBL" id="RBIM01000002">
    <property type="protein sequence ID" value="RKR02715.1"/>
    <property type="molecule type" value="Genomic_DNA"/>
</dbReference>
<dbReference type="OrthoDB" id="4190732at2"/>
<dbReference type="AlphaFoldDB" id="A0A495DJE5"/>
<dbReference type="Pfam" id="PF08240">
    <property type="entry name" value="ADH_N"/>
    <property type="match status" value="1"/>
</dbReference>
<dbReference type="Proteomes" id="UP000273675">
    <property type="component" value="Unassembled WGS sequence"/>
</dbReference>
<dbReference type="InterPro" id="IPR013149">
    <property type="entry name" value="ADH-like_C"/>
</dbReference>
<dbReference type="SMART" id="SM00829">
    <property type="entry name" value="PKS_ER"/>
    <property type="match status" value="1"/>
</dbReference>
<dbReference type="RefSeq" id="WP_121210032.1">
    <property type="nucleotide sequence ID" value="NZ_RBIM01000002.1"/>
</dbReference>
<gene>
    <name evidence="2" type="ORF">C7435_0654</name>
</gene>
<comment type="caution">
    <text evidence="2">The sequence shown here is derived from an EMBL/GenBank/DDBJ whole genome shotgun (WGS) entry which is preliminary data.</text>
</comment>
<proteinExistence type="predicted"/>
<feature type="domain" description="Enoyl reductase (ER)" evidence="1">
    <location>
        <begin position="10"/>
        <end position="322"/>
    </location>
</feature>
<reference evidence="2 3" key="1">
    <citation type="submission" date="2018-10" db="EMBL/GenBank/DDBJ databases">
        <title>Genomic Encyclopedia of Type Strains, Phase IV (KMG-IV): sequencing the most valuable type-strain genomes for metagenomic binning, comparative biology and taxonomic classification.</title>
        <authorList>
            <person name="Goeker M."/>
        </authorList>
    </citation>
    <scope>NUCLEOTIDE SEQUENCE [LARGE SCALE GENOMIC DNA]</scope>
    <source>
        <strain evidence="2 3">DSM 4734</strain>
    </source>
</reference>
<dbReference type="InterPro" id="IPR013154">
    <property type="entry name" value="ADH-like_N"/>
</dbReference>
<evidence type="ECO:0000313" key="2">
    <source>
        <dbReference type="EMBL" id="RKR02715.1"/>
    </source>
</evidence>
<dbReference type="SUPFAM" id="SSF51735">
    <property type="entry name" value="NAD(P)-binding Rossmann-fold domains"/>
    <property type="match status" value="1"/>
</dbReference>
<evidence type="ECO:0000313" key="3">
    <source>
        <dbReference type="Proteomes" id="UP000273675"/>
    </source>
</evidence>
<dbReference type="InterPro" id="IPR036291">
    <property type="entry name" value="NAD(P)-bd_dom_sf"/>
</dbReference>